<dbReference type="EMBL" id="LXQA010390023">
    <property type="protein sequence ID" value="MCI48687.1"/>
    <property type="molecule type" value="Genomic_DNA"/>
</dbReference>
<feature type="compositionally biased region" description="Basic residues" evidence="1">
    <location>
        <begin position="1"/>
        <end position="12"/>
    </location>
</feature>
<accession>A0A392SJR4</accession>
<feature type="non-terminal residue" evidence="2">
    <location>
        <position position="28"/>
    </location>
</feature>
<dbReference type="Proteomes" id="UP000265520">
    <property type="component" value="Unassembled WGS sequence"/>
</dbReference>
<proteinExistence type="predicted"/>
<evidence type="ECO:0000313" key="3">
    <source>
        <dbReference type="Proteomes" id="UP000265520"/>
    </source>
</evidence>
<feature type="compositionally biased region" description="Basic and acidic residues" evidence="1">
    <location>
        <begin position="18"/>
        <end position="28"/>
    </location>
</feature>
<evidence type="ECO:0000313" key="2">
    <source>
        <dbReference type="EMBL" id="MCI48687.1"/>
    </source>
</evidence>
<protein>
    <submittedName>
        <fullName evidence="2">Uncharacterized protein</fullName>
    </submittedName>
</protein>
<keyword evidence="3" id="KW-1185">Reference proteome</keyword>
<sequence>MIYIGARRKGKGKYGSGSHERHTTVVER</sequence>
<feature type="region of interest" description="Disordered" evidence="1">
    <location>
        <begin position="1"/>
        <end position="28"/>
    </location>
</feature>
<comment type="caution">
    <text evidence="2">The sequence shown here is derived from an EMBL/GenBank/DDBJ whole genome shotgun (WGS) entry which is preliminary data.</text>
</comment>
<organism evidence="2 3">
    <name type="scientific">Trifolium medium</name>
    <dbReference type="NCBI Taxonomy" id="97028"/>
    <lineage>
        <taxon>Eukaryota</taxon>
        <taxon>Viridiplantae</taxon>
        <taxon>Streptophyta</taxon>
        <taxon>Embryophyta</taxon>
        <taxon>Tracheophyta</taxon>
        <taxon>Spermatophyta</taxon>
        <taxon>Magnoliopsida</taxon>
        <taxon>eudicotyledons</taxon>
        <taxon>Gunneridae</taxon>
        <taxon>Pentapetalae</taxon>
        <taxon>rosids</taxon>
        <taxon>fabids</taxon>
        <taxon>Fabales</taxon>
        <taxon>Fabaceae</taxon>
        <taxon>Papilionoideae</taxon>
        <taxon>50 kb inversion clade</taxon>
        <taxon>NPAAA clade</taxon>
        <taxon>Hologalegina</taxon>
        <taxon>IRL clade</taxon>
        <taxon>Trifolieae</taxon>
        <taxon>Trifolium</taxon>
    </lineage>
</organism>
<reference evidence="2 3" key="1">
    <citation type="journal article" date="2018" name="Front. Plant Sci.">
        <title>Red Clover (Trifolium pratense) and Zigzag Clover (T. medium) - A Picture of Genomic Similarities and Differences.</title>
        <authorList>
            <person name="Dluhosova J."/>
            <person name="Istvanek J."/>
            <person name="Nedelnik J."/>
            <person name="Repkova J."/>
        </authorList>
    </citation>
    <scope>NUCLEOTIDE SEQUENCE [LARGE SCALE GENOMIC DNA]</scope>
    <source>
        <strain evidence="3">cv. 10/8</strain>
        <tissue evidence="2">Leaf</tissue>
    </source>
</reference>
<dbReference type="AlphaFoldDB" id="A0A392SJR4"/>
<name>A0A392SJR4_9FABA</name>
<evidence type="ECO:0000256" key="1">
    <source>
        <dbReference type="SAM" id="MobiDB-lite"/>
    </source>
</evidence>